<accession>E9E8H7</accession>
<feature type="region of interest" description="Disordered" evidence="8">
    <location>
        <begin position="686"/>
        <end position="712"/>
    </location>
</feature>
<feature type="domain" description="Homeobox" evidence="9">
    <location>
        <begin position="228"/>
        <end position="288"/>
    </location>
</feature>
<evidence type="ECO:0000313" key="11">
    <source>
        <dbReference type="Proteomes" id="UP000002499"/>
    </source>
</evidence>
<evidence type="ECO:0000313" key="10">
    <source>
        <dbReference type="EMBL" id="EFY87808.1"/>
    </source>
</evidence>
<feature type="DNA-binding region" description="Homeobox" evidence="6">
    <location>
        <begin position="230"/>
        <end position="289"/>
    </location>
</feature>
<dbReference type="InterPro" id="IPR050720">
    <property type="entry name" value="Engrailed_Homeobox_TFs"/>
</dbReference>
<evidence type="ECO:0000256" key="8">
    <source>
        <dbReference type="SAM" id="MobiDB-lite"/>
    </source>
</evidence>
<reference evidence="10 11" key="1">
    <citation type="journal article" date="2011" name="PLoS Genet.">
        <title>Genome sequencing and comparative transcriptomics of the model entomopathogenic fungi Metarhizium anisopliae and M. acridum.</title>
        <authorList>
            <person name="Gao Q."/>
            <person name="Jin K."/>
            <person name="Ying S.H."/>
            <person name="Zhang Y."/>
            <person name="Xiao G."/>
            <person name="Shang Y."/>
            <person name="Duan Z."/>
            <person name="Hu X."/>
            <person name="Xie X.Q."/>
            <person name="Zhou G."/>
            <person name="Peng G."/>
            <person name="Luo Z."/>
            <person name="Huang W."/>
            <person name="Wang B."/>
            <person name="Fang W."/>
            <person name="Wang S."/>
            <person name="Zhong Y."/>
            <person name="Ma L.J."/>
            <person name="St Leger R.J."/>
            <person name="Zhao G.P."/>
            <person name="Pei Y."/>
            <person name="Feng M.G."/>
            <person name="Xia Y."/>
            <person name="Wang C."/>
        </authorList>
    </citation>
    <scope>NUCLEOTIDE SEQUENCE [LARGE SCALE GENOMIC DNA]</scope>
    <source>
        <strain evidence="10 11">CQMa 102</strain>
    </source>
</reference>
<keyword evidence="11" id="KW-1185">Reference proteome</keyword>
<evidence type="ECO:0000256" key="6">
    <source>
        <dbReference type="PROSITE-ProRule" id="PRU00108"/>
    </source>
</evidence>
<dbReference type="CDD" id="cd00086">
    <property type="entry name" value="homeodomain"/>
    <property type="match status" value="1"/>
</dbReference>
<dbReference type="GO" id="GO:0000981">
    <property type="term" value="F:DNA-binding transcription factor activity, RNA polymerase II-specific"/>
    <property type="evidence" value="ECO:0007669"/>
    <property type="project" value="InterPro"/>
</dbReference>
<evidence type="ECO:0000256" key="3">
    <source>
        <dbReference type="ARBA" id="ARBA00023125"/>
    </source>
</evidence>
<dbReference type="OrthoDB" id="6159439at2759"/>
<dbReference type="GO" id="GO:0016586">
    <property type="term" value="C:RSC-type complex"/>
    <property type="evidence" value="ECO:0007669"/>
    <property type="project" value="TreeGrafter"/>
</dbReference>
<comment type="similarity">
    <text evidence="2">Belongs to the engrailed homeobox family.</text>
</comment>
<dbReference type="AlphaFoldDB" id="E9E8H7"/>
<dbReference type="eggNOG" id="ENOG502SCMP">
    <property type="taxonomic scope" value="Eukaryota"/>
</dbReference>
<keyword evidence="5 6" id="KW-0539">Nucleus</keyword>
<dbReference type="InParanoid" id="E9E8H7"/>
<dbReference type="EMBL" id="GL698521">
    <property type="protein sequence ID" value="EFY87808.1"/>
    <property type="molecule type" value="Genomic_DNA"/>
</dbReference>
<dbReference type="InterPro" id="IPR001356">
    <property type="entry name" value="HD"/>
</dbReference>
<organism evidence="11">
    <name type="scientific">Metarhizium acridum (strain CQMa 102)</name>
    <dbReference type="NCBI Taxonomy" id="655827"/>
    <lineage>
        <taxon>Eukaryota</taxon>
        <taxon>Fungi</taxon>
        <taxon>Dikarya</taxon>
        <taxon>Ascomycota</taxon>
        <taxon>Pezizomycotina</taxon>
        <taxon>Sordariomycetes</taxon>
        <taxon>Hypocreomycetidae</taxon>
        <taxon>Hypocreales</taxon>
        <taxon>Clavicipitaceae</taxon>
        <taxon>Metarhizium</taxon>
    </lineage>
</organism>
<evidence type="ECO:0000256" key="4">
    <source>
        <dbReference type="ARBA" id="ARBA00023155"/>
    </source>
</evidence>
<dbReference type="InterPro" id="IPR017970">
    <property type="entry name" value="Homeobox_CS"/>
</dbReference>
<keyword evidence="4 6" id="KW-0371">Homeobox</keyword>
<dbReference type="PROSITE" id="PS00027">
    <property type="entry name" value="HOMEOBOX_1"/>
    <property type="match status" value="1"/>
</dbReference>
<evidence type="ECO:0000259" key="9">
    <source>
        <dbReference type="PROSITE" id="PS50071"/>
    </source>
</evidence>
<dbReference type="InterPro" id="IPR009057">
    <property type="entry name" value="Homeodomain-like_sf"/>
</dbReference>
<feature type="region of interest" description="Disordered" evidence="8">
    <location>
        <begin position="441"/>
        <end position="492"/>
    </location>
</feature>
<dbReference type="Pfam" id="PF00046">
    <property type="entry name" value="Homeodomain"/>
    <property type="match status" value="1"/>
</dbReference>
<dbReference type="Gene3D" id="1.10.10.60">
    <property type="entry name" value="Homeodomain-like"/>
    <property type="match status" value="1"/>
</dbReference>
<proteinExistence type="inferred from homology"/>
<evidence type="ECO:0000256" key="7">
    <source>
        <dbReference type="RuleBase" id="RU000682"/>
    </source>
</evidence>
<feature type="compositionally biased region" description="Basic and acidic residues" evidence="8">
    <location>
        <begin position="286"/>
        <end position="307"/>
    </location>
</feature>
<evidence type="ECO:0000256" key="5">
    <source>
        <dbReference type="ARBA" id="ARBA00023242"/>
    </source>
</evidence>
<evidence type="ECO:0000256" key="1">
    <source>
        <dbReference type="ARBA" id="ARBA00004123"/>
    </source>
</evidence>
<evidence type="ECO:0000256" key="2">
    <source>
        <dbReference type="ARBA" id="ARBA00010896"/>
    </source>
</evidence>
<dbReference type="Proteomes" id="UP000002499">
    <property type="component" value="Unassembled WGS sequence"/>
</dbReference>
<sequence length="712" mass="77923">MPSCVSIADGKEARKQGRQTKEGRVQSGPEPGPPSTPPLAVQAAPGCVAIQPTYTQSLHVHDPKELTSLPKLAVAKPSSRPSWRAQCAPEVPPRPLFFALGSAHVLESQRCSMMPVHGRGRLRSAFRPPGRSCAPNTRHLTAHDVQGLGQCNAGNHTERVHRLNLSNSTKSHIMGPFSQQLWPSWAYSNVADPFSTYTHFSNFNAYLHDSLDAYQPHHSRLVQHHQMSRATESKPRLSKEEVELLEAEFQKNHKPSSTTKKALAESMRVDNARINNWFQNRRAREKKENNIREYEAKQRLEKERSEASEASQSESSRQRDLVASSAPFPQPGMNTKPESEAALSPSEKCLSDPSGETNEPSQSDESDLLSPLSLPIKQEIGVARPSKFSGLLLKTEQEEDENCGLSDRVDDYLAMQDGSMLAVTSKAAEQQLFAGFGCQHDTDRHEQDADSSPFTDDSEPRSPEEDIASRRNRRPAPLSITGGRSHSYSSRVCDFSRTGDHAVSMRRISSSAGSGRVKKSVATPRSPFFDRNADILFQRRHSPNAIGRQGSAAPPTPDTPVALQQHGSVDAAMSSLYSLEGKYTPPDVVISDPTLRTPPTTPGFGDSLFHLGAGYEMGISEETIIAPGIDGANRGVEMAGNPAAFASYMLNNAQCSAQQMAPMFPAQMAHPYFGFMSTSSNSEYNWSDLSPSTASTSSSSQQRYMALGHTQN</sequence>
<dbReference type="STRING" id="655827.E9E8H7"/>
<dbReference type="PANTHER" id="PTHR24341">
    <property type="entry name" value="HOMEOBOX PROTEIN ENGRAILED"/>
    <property type="match status" value="1"/>
</dbReference>
<dbReference type="SUPFAM" id="SSF46689">
    <property type="entry name" value="Homeodomain-like"/>
    <property type="match status" value="1"/>
</dbReference>
<comment type="subcellular location">
    <subcellularLocation>
        <location evidence="1 6 7">Nucleus</location>
    </subcellularLocation>
</comment>
<dbReference type="PROSITE" id="PS50071">
    <property type="entry name" value="HOMEOBOX_2"/>
    <property type="match status" value="1"/>
</dbReference>
<dbReference type="HOGENOM" id="CLU_023864_0_0_1"/>
<dbReference type="SMART" id="SM00389">
    <property type="entry name" value="HOX"/>
    <property type="match status" value="1"/>
</dbReference>
<protein>
    <submittedName>
        <fullName evidence="10">Homeobox transcription factor, putative</fullName>
    </submittedName>
</protein>
<feature type="compositionally biased region" description="Low complexity" evidence="8">
    <location>
        <begin position="687"/>
        <end position="700"/>
    </location>
</feature>
<feature type="region of interest" description="Disordered" evidence="8">
    <location>
        <begin position="286"/>
        <end position="372"/>
    </location>
</feature>
<gene>
    <name evidence="10" type="ORF">MAC_06175</name>
</gene>
<dbReference type="PANTHER" id="PTHR24341:SF6">
    <property type="entry name" value="HOMEOBOX PROTEIN INVECTED"/>
    <property type="match status" value="1"/>
</dbReference>
<dbReference type="GO" id="GO:0003677">
    <property type="term" value="F:DNA binding"/>
    <property type="evidence" value="ECO:0007669"/>
    <property type="project" value="UniProtKB-UniRule"/>
</dbReference>
<feature type="compositionally biased region" description="Basic and acidic residues" evidence="8">
    <location>
        <begin position="9"/>
        <end position="24"/>
    </location>
</feature>
<name>E9E8H7_METAQ</name>
<keyword evidence="3 6" id="KW-0238">DNA-binding</keyword>
<feature type="region of interest" description="Disordered" evidence="8">
    <location>
        <begin position="1"/>
        <end position="41"/>
    </location>
</feature>
<feature type="compositionally biased region" description="Basic and acidic residues" evidence="8">
    <location>
        <begin position="458"/>
        <end position="469"/>
    </location>
</feature>